<dbReference type="InterPro" id="IPR027417">
    <property type="entry name" value="P-loop_NTPase"/>
</dbReference>
<organism evidence="3 4">
    <name type="scientific">Arachidicoccus soli</name>
    <dbReference type="NCBI Taxonomy" id="2341117"/>
    <lineage>
        <taxon>Bacteria</taxon>
        <taxon>Pseudomonadati</taxon>
        <taxon>Bacteroidota</taxon>
        <taxon>Chitinophagia</taxon>
        <taxon>Chitinophagales</taxon>
        <taxon>Chitinophagaceae</taxon>
        <taxon>Arachidicoccus</taxon>
    </lineage>
</organism>
<dbReference type="SUPFAM" id="SSF52540">
    <property type="entry name" value="P-loop containing nucleoside triphosphate hydrolases"/>
    <property type="match status" value="1"/>
</dbReference>
<dbReference type="Pfam" id="PF13173">
    <property type="entry name" value="AAA_14"/>
    <property type="match status" value="1"/>
</dbReference>
<dbReference type="PANTHER" id="PTHR43566">
    <property type="entry name" value="CONSERVED PROTEIN"/>
    <property type="match status" value="1"/>
</dbReference>
<dbReference type="GO" id="GO:0005524">
    <property type="term" value="F:ATP binding"/>
    <property type="evidence" value="ECO:0007669"/>
    <property type="project" value="UniProtKB-KW"/>
</dbReference>
<keyword evidence="4" id="KW-1185">Reference proteome</keyword>
<dbReference type="InterPro" id="IPR025420">
    <property type="entry name" value="DUF4143"/>
</dbReference>
<evidence type="ECO:0000313" key="3">
    <source>
        <dbReference type="EMBL" id="AYD47789.1"/>
    </source>
</evidence>
<dbReference type="EMBL" id="CP032489">
    <property type="protein sequence ID" value="AYD47789.1"/>
    <property type="molecule type" value="Genomic_DNA"/>
</dbReference>
<proteinExistence type="predicted"/>
<gene>
    <name evidence="3" type="ORF">D6B99_09405</name>
</gene>
<feature type="domain" description="AAA" evidence="1">
    <location>
        <begin position="17"/>
        <end position="137"/>
    </location>
</feature>
<evidence type="ECO:0000259" key="2">
    <source>
        <dbReference type="Pfam" id="PF13635"/>
    </source>
</evidence>
<sequence>MYERFINPFIKDALKDTPVILISGARQTGKSTLCKQLIEKGIFTGTAVTLDDPTTLAAAKTDPLGFLLSQNKHLIIDEVQRAPEIFLSIKKLVDEDRMQRRYILTGSSEVMALPTLSDSLAGRIEMHHLWPLSQGEIKGAKSNFLDILISENGRFSNTDCSWEALVENMLIGGYPEVLERETEIRRDKWFSSYITAILQKDIKDLANIEGLTQLPNVLQLIAIRAGSTINLSDIARLSGIKNTTLQRYMALLEQVFLINKIPAWTPNAEGKYVKSPKIYINDSGLLSYLRGEGKRLLEDRTTAGLILENFVSMEIIKQITWSDTYLKPYHFSTHKGAEVDIVLEDKYRNLYAIEVKSKASVNEKDFRGLKHFAALTGPKFKKGIVLYSGNQTIGGFGGKNLQAVPISSLWGV</sequence>
<dbReference type="Proteomes" id="UP000266118">
    <property type="component" value="Chromosome"/>
</dbReference>
<protein>
    <submittedName>
        <fullName evidence="3">ATP-binding protein</fullName>
    </submittedName>
</protein>
<keyword evidence="3" id="KW-0067">ATP-binding</keyword>
<keyword evidence="3" id="KW-0547">Nucleotide-binding</keyword>
<dbReference type="InterPro" id="IPR041682">
    <property type="entry name" value="AAA_14"/>
</dbReference>
<dbReference type="KEGG" id="ark:D6B99_09405"/>
<dbReference type="PANTHER" id="PTHR43566:SF2">
    <property type="entry name" value="DUF4143 DOMAIN-CONTAINING PROTEIN"/>
    <property type="match status" value="1"/>
</dbReference>
<reference evidence="3 4" key="1">
    <citation type="submission" date="2018-09" db="EMBL/GenBank/DDBJ databases">
        <title>Arachidicoccus sp. nov., a bacterium isolated from soil.</title>
        <authorList>
            <person name="Weon H.-Y."/>
            <person name="Kwon S.-W."/>
            <person name="Lee S.A."/>
        </authorList>
    </citation>
    <scope>NUCLEOTIDE SEQUENCE [LARGE SCALE GENOMIC DNA]</scope>
    <source>
        <strain evidence="3 4">KIS59-12</strain>
    </source>
</reference>
<dbReference type="RefSeq" id="WP_119987427.1">
    <property type="nucleotide sequence ID" value="NZ_CP032489.1"/>
</dbReference>
<name>A0A386HQ47_9BACT</name>
<dbReference type="AlphaFoldDB" id="A0A386HQ47"/>
<dbReference type="OrthoDB" id="9778168at2"/>
<dbReference type="Pfam" id="PF13635">
    <property type="entry name" value="DUF4143"/>
    <property type="match status" value="1"/>
</dbReference>
<feature type="domain" description="DUF4143" evidence="2">
    <location>
        <begin position="199"/>
        <end position="357"/>
    </location>
</feature>
<accession>A0A386HQ47</accession>
<evidence type="ECO:0000259" key="1">
    <source>
        <dbReference type="Pfam" id="PF13173"/>
    </source>
</evidence>
<evidence type="ECO:0000313" key="4">
    <source>
        <dbReference type="Proteomes" id="UP000266118"/>
    </source>
</evidence>